<evidence type="ECO:0000313" key="4">
    <source>
        <dbReference type="WBParaSite" id="SMTH1_76370.1"/>
    </source>
</evidence>
<accession>A0AA85BU76</accession>
<feature type="compositionally biased region" description="Polar residues" evidence="2">
    <location>
        <begin position="450"/>
        <end position="471"/>
    </location>
</feature>
<feature type="region of interest" description="Disordered" evidence="2">
    <location>
        <begin position="125"/>
        <end position="155"/>
    </location>
</feature>
<name>A0AA85BU76_9TREM</name>
<feature type="coiled-coil region" evidence="1">
    <location>
        <begin position="19"/>
        <end position="68"/>
    </location>
</feature>
<keyword evidence="1" id="KW-0175">Coiled coil</keyword>
<evidence type="ECO:0000256" key="1">
    <source>
        <dbReference type="SAM" id="Coils"/>
    </source>
</evidence>
<dbReference type="WBParaSite" id="SMTH1_76370.1">
    <property type="protein sequence ID" value="SMTH1_76370.1"/>
    <property type="gene ID" value="SMTH1_76370"/>
</dbReference>
<dbReference type="AlphaFoldDB" id="A0AA85BU76"/>
<proteinExistence type="predicted"/>
<evidence type="ECO:0000313" key="3">
    <source>
        <dbReference type="Proteomes" id="UP000050791"/>
    </source>
</evidence>
<organism evidence="3 4">
    <name type="scientific">Schistosoma mattheei</name>
    <dbReference type="NCBI Taxonomy" id="31246"/>
    <lineage>
        <taxon>Eukaryota</taxon>
        <taxon>Metazoa</taxon>
        <taxon>Spiralia</taxon>
        <taxon>Lophotrochozoa</taxon>
        <taxon>Platyhelminthes</taxon>
        <taxon>Trematoda</taxon>
        <taxon>Digenea</taxon>
        <taxon>Strigeidida</taxon>
        <taxon>Schistosomatoidea</taxon>
        <taxon>Schistosomatidae</taxon>
        <taxon>Schistosoma</taxon>
    </lineage>
</organism>
<sequence length="699" mass="80974">MLYEKEITRDIQNFQKLCKQRRQNILQDYKNEEKDLNENFHRNYRVLVKSHKKQLGDLQSKAEKSKRKFRRQLECELRSEKKKKNLKKIYDGKSQSVNHLTNLDDLPTSSISLNNLQTFQYNNATTNNNHHTTDNQSFIDHSNSSPQLPPVTSSISPLSNYVNKNEIRSNNNNNRYIGGLNKHLSQSEHILNSKRSFHGIEYNIHELEERFDYYSMNHKTRIAEFEWKCLMERQELRRAYLLNLGELKQRRIMSLCNMNRLHIKTYYDIQKKWLCNIHSNELTQRKQISHETLKKLTESQIIERQTACKLLKQSIKGQKQMIQLLEDNLKRKNESLNKSEHTYTTTNNTTTNNTTNKTTYLSNINEYPKSRLFIEQLMESPYFVQEDYSSEDMIGIQKNRLIPLYSPSSITSINGSSNSSNGGRGGGGGGGGGRCGGGDGGGNSSGNSSCCKESQQSNDLNEQFKQSNSNSVKTRIVEIPTDLHQQNDIINRAKSTQSIHSTISAYESLSRTVLNIITNRQNDLWTSILEQEQSLTENLLKAQLEQLKLLITSENAALKRCQMDYDNRIAYLSVTLEATQKFAEHEFAEEQERLIQFYFPNSDMNNLRSASVYPSETFQRDYSLHELNNDNTQLLKNNTDNIENSPENIRPVSSSIRKFEKYTNEHGQKIIPITFKTPSSSKFNSTNIQREMVLRQDTN</sequence>
<protein>
    <submittedName>
        <fullName evidence="4">Uncharacterized protein</fullName>
    </submittedName>
</protein>
<feature type="coiled-coil region" evidence="1">
    <location>
        <begin position="308"/>
        <end position="342"/>
    </location>
</feature>
<dbReference type="Proteomes" id="UP000050791">
    <property type="component" value="Unassembled WGS sequence"/>
</dbReference>
<feature type="compositionally biased region" description="Polar residues" evidence="2">
    <location>
        <begin position="136"/>
        <end position="155"/>
    </location>
</feature>
<feature type="region of interest" description="Disordered" evidence="2">
    <location>
        <begin position="436"/>
        <end position="471"/>
    </location>
</feature>
<reference evidence="4" key="1">
    <citation type="submission" date="2023-11" db="UniProtKB">
        <authorList>
            <consortium name="WormBaseParasite"/>
        </authorList>
    </citation>
    <scope>IDENTIFICATION</scope>
</reference>
<evidence type="ECO:0000256" key="2">
    <source>
        <dbReference type="SAM" id="MobiDB-lite"/>
    </source>
</evidence>